<dbReference type="EMBL" id="GBXM01060867">
    <property type="protein sequence ID" value="JAH47710.1"/>
    <property type="molecule type" value="Transcribed_RNA"/>
</dbReference>
<name>A0A0E9T3X1_ANGAN</name>
<reference evidence="1" key="2">
    <citation type="journal article" date="2015" name="Fish Shellfish Immunol.">
        <title>Early steps in the European eel (Anguilla anguilla)-Vibrio vulnificus interaction in the gills: Role of the RtxA13 toxin.</title>
        <authorList>
            <person name="Callol A."/>
            <person name="Pajuelo D."/>
            <person name="Ebbesson L."/>
            <person name="Teles M."/>
            <person name="MacKenzie S."/>
            <person name="Amaro C."/>
        </authorList>
    </citation>
    <scope>NUCLEOTIDE SEQUENCE</scope>
</reference>
<proteinExistence type="predicted"/>
<reference evidence="1" key="1">
    <citation type="submission" date="2014-11" db="EMBL/GenBank/DDBJ databases">
        <authorList>
            <person name="Amaro Gonzalez C."/>
        </authorList>
    </citation>
    <scope>NUCLEOTIDE SEQUENCE</scope>
</reference>
<evidence type="ECO:0000313" key="1">
    <source>
        <dbReference type="EMBL" id="JAH47710.1"/>
    </source>
</evidence>
<organism evidence="1">
    <name type="scientific">Anguilla anguilla</name>
    <name type="common">European freshwater eel</name>
    <name type="synonym">Muraena anguilla</name>
    <dbReference type="NCBI Taxonomy" id="7936"/>
    <lineage>
        <taxon>Eukaryota</taxon>
        <taxon>Metazoa</taxon>
        <taxon>Chordata</taxon>
        <taxon>Craniata</taxon>
        <taxon>Vertebrata</taxon>
        <taxon>Euteleostomi</taxon>
        <taxon>Actinopterygii</taxon>
        <taxon>Neopterygii</taxon>
        <taxon>Teleostei</taxon>
        <taxon>Anguilliformes</taxon>
        <taxon>Anguillidae</taxon>
        <taxon>Anguilla</taxon>
    </lineage>
</organism>
<protein>
    <submittedName>
        <fullName evidence="1">Uncharacterized protein</fullName>
    </submittedName>
</protein>
<sequence>MSNYLQPLAVFMCKPRCQFRRAKTFAVLLLNTWCRQSALFTQQPTAKLAQSGVRGRTFTCCFGT</sequence>
<accession>A0A0E9T3X1</accession>
<dbReference type="AlphaFoldDB" id="A0A0E9T3X1"/>